<dbReference type="Pfam" id="PF13538">
    <property type="entry name" value="UvrD_C_2"/>
    <property type="match status" value="1"/>
</dbReference>
<dbReference type="PANTHER" id="PTHR43788:SF6">
    <property type="entry name" value="DNA HELICASE B"/>
    <property type="match status" value="1"/>
</dbReference>
<dbReference type="SMART" id="SM00382">
    <property type="entry name" value="AAA"/>
    <property type="match status" value="1"/>
</dbReference>
<dbReference type="InterPro" id="IPR041851">
    <property type="entry name" value="RecD_N_sf"/>
</dbReference>
<keyword evidence="14" id="KW-1185">Reference proteome</keyword>
<accession>A0ABX7R7N2</accession>
<keyword evidence="1 11" id="KW-0540">Nuclease</keyword>
<dbReference type="InterPro" id="IPR050534">
    <property type="entry name" value="Coronavir_polyprotein_1ab"/>
</dbReference>
<evidence type="ECO:0000313" key="14">
    <source>
        <dbReference type="Proteomes" id="UP000663207"/>
    </source>
</evidence>
<dbReference type="PANTHER" id="PTHR43788">
    <property type="entry name" value="DNA2/NAM7 HELICASE FAMILY MEMBER"/>
    <property type="match status" value="1"/>
</dbReference>
<keyword evidence="9 11" id="KW-0234">DNA repair</keyword>
<evidence type="ECO:0000256" key="8">
    <source>
        <dbReference type="ARBA" id="ARBA00023125"/>
    </source>
</evidence>
<feature type="binding site" evidence="11">
    <location>
        <begin position="189"/>
        <end position="196"/>
    </location>
    <ligand>
        <name>ATP</name>
        <dbReference type="ChEBI" id="CHEBI:30616"/>
    </ligand>
</feature>
<evidence type="ECO:0000256" key="11">
    <source>
        <dbReference type="HAMAP-Rule" id="MF_01487"/>
    </source>
</evidence>
<reference evidence="13 14" key="1">
    <citation type="submission" date="2021-03" db="EMBL/GenBank/DDBJ databases">
        <title>Novel species identification of genus Shewanella.</title>
        <authorList>
            <person name="Liu G."/>
            <person name="Zhang Q."/>
        </authorList>
    </citation>
    <scope>NUCLEOTIDE SEQUENCE [LARGE SCALE GENOMIC DNA]</scope>
    <source>
        <strain evidence="13 14">FJAT-52962</strain>
    </source>
</reference>
<evidence type="ECO:0000256" key="10">
    <source>
        <dbReference type="ARBA" id="ARBA00023235"/>
    </source>
</evidence>
<name>A0ABX7R7N2_9GAMM</name>
<comment type="similarity">
    <text evidence="11">Belongs to the RecD family.</text>
</comment>
<dbReference type="InterPro" id="IPR027785">
    <property type="entry name" value="UvrD-like_helicase_C"/>
</dbReference>
<evidence type="ECO:0000256" key="6">
    <source>
        <dbReference type="ARBA" id="ARBA00022839"/>
    </source>
</evidence>
<dbReference type="InterPro" id="IPR027417">
    <property type="entry name" value="P-loop_NTPase"/>
</dbReference>
<evidence type="ECO:0000256" key="2">
    <source>
        <dbReference type="ARBA" id="ARBA00022741"/>
    </source>
</evidence>
<dbReference type="HAMAP" id="MF_01487">
    <property type="entry name" value="RecD"/>
    <property type="match status" value="1"/>
</dbReference>
<comment type="catalytic activity">
    <reaction evidence="11">
        <text>ATP + H2O = ADP + phosphate + H(+)</text>
        <dbReference type="Rhea" id="RHEA:13065"/>
        <dbReference type="ChEBI" id="CHEBI:15377"/>
        <dbReference type="ChEBI" id="CHEBI:15378"/>
        <dbReference type="ChEBI" id="CHEBI:30616"/>
        <dbReference type="ChEBI" id="CHEBI:43474"/>
        <dbReference type="ChEBI" id="CHEBI:456216"/>
        <dbReference type="EC" id="5.6.2.3"/>
    </reaction>
</comment>
<sequence>MILTCPIPMAQQLKVWQQQGLLEPLNRHFALELTRLHGDDSPLGLLCCALVSRNLSAQNSCLLLSDLDLQNPLGERHPSVSINTDLPGLLQAIAALPMVAAPGDRITKPLVLDGDRLYLKRYHSYEVSVANTLLSLSREQQPLSEQTAQLLGALFPDATDYRADNDTAPDWQKIAVATACRQKLTVITGGPGTGKTTTVTKLLLLLLAVEPELRIRMVAPTGKAAARLSESIKASKQRLGSSLDPAVISPQQVAALPEDAATLHRLLGVIPGSHKFRHHGDNPLELDLLLIDEASMVDLPMMHRLLDALPPKARLILLGDQDQLASVEAGAVLADICQGISQGSRVSREQAAILEQLTGYPFSPTENAGLGDNLCRLWHSHRFSGDAGIGRLAKAVNEGDNQAVTQVWQQGYRELSWLGHDAGKGLEQLLQLAVSRYRDYLEAMVRGESADAIIAQYNRFRVLCAMRAGDFGVEGINRLLTARLARERLIVPNQEFYAGRPIIIGSNDYGLGLFNGDIGIILPQGPDKRLLACFVQSDGSLLKVLPARLPSHESCFAMTVHKSQGSEFEQVALVLPPDPSPGQQQLISRELVYTAITRAKDAFCCLGTEALFAAAVARPTRRASGLAARLWGS</sequence>
<dbReference type="InterPro" id="IPR003593">
    <property type="entry name" value="AAA+_ATPase"/>
</dbReference>
<dbReference type="Gene3D" id="1.10.10.1020">
    <property type="entry name" value="RecBCD complex, subunit RecD, N-terminal domain"/>
    <property type="match status" value="1"/>
</dbReference>
<gene>
    <name evidence="11 13" type="primary">recD</name>
    <name evidence="13" type="ORF">JYB85_08250</name>
</gene>
<feature type="domain" description="AAA+ ATPase" evidence="12">
    <location>
        <begin position="181"/>
        <end position="495"/>
    </location>
</feature>
<evidence type="ECO:0000256" key="9">
    <source>
        <dbReference type="ARBA" id="ARBA00023204"/>
    </source>
</evidence>
<dbReference type="CDD" id="cd18809">
    <property type="entry name" value="SF1_C_RecD"/>
    <property type="match status" value="1"/>
</dbReference>
<dbReference type="Gene3D" id="3.40.50.300">
    <property type="entry name" value="P-loop containing nucleotide triphosphate hydrolases"/>
    <property type="match status" value="3"/>
</dbReference>
<dbReference type="EMBL" id="CP071502">
    <property type="protein sequence ID" value="QSX38781.1"/>
    <property type="molecule type" value="Genomic_DNA"/>
</dbReference>
<evidence type="ECO:0000256" key="1">
    <source>
        <dbReference type="ARBA" id="ARBA00022722"/>
    </source>
</evidence>
<comment type="subunit">
    <text evidence="11">Heterotrimer of RecB, RecC and RecD. All subunits contribute to DNA-binding.</text>
</comment>
<dbReference type="GO" id="GO:0008854">
    <property type="term" value="F:exodeoxyribonuclease V activity"/>
    <property type="evidence" value="ECO:0007669"/>
    <property type="project" value="UniProtKB-EC"/>
</dbReference>
<evidence type="ECO:0000256" key="4">
    <source>
        <dbReference type="ARBA" id="ARBA00022801"/>
    </source>
</evidence>
<keyword evidence="3 11" id="KW-0227">DNA damage</keyword>
<keyword evidence="5 11" id="KW-0347">Helicase</keyword>
<proteinExistence type="inferred from homology"/>
<evidence type="ECO:0000259" key="12">
    <source>
        <dbReference type="SMART" id="SM00382"/>
    </source>
</evidence>
<evidence type="ECO:0000256" key="5">
    <source>
        <dbReference type="ARBA" id="ARBA00022806"/>
    </source>
</evidence>
<comment type="miscellaneous">
    <text evidence="11">In the RecBCD complex, RecB has a slow 3'-5' helicase, an exonuclease activity and loads RecA onto ssDNA, RecD has a fast 5'-3' helicase activity, while RecC stimulates the ATPase and processivity of the RecB helicase and contributes to recognition of the Chi site.</text>
</comment>
<comment type="function">
    <text evidence="11">A helicase/nuclease that prepares dsDNA breaks (DSB) for recombinational DNA repair. Binds to DSBs and unwinds DNA via a highly rapid and processive ATP-dependent bidirectional helicase activity. Unwinds dsDNA until it encounters a Chi (crossover hotspot instigator) sequence from the 3' direction. Cuts ssDNA a few nucleotides 3' to the Chi site. The properties and activities of the enzyme are changed at Chi. The Chi-altered holoenzyme produces a long 3'-ssDNA overhang and facilitates RecA-binding to the ssDNA for homologous DNA recombination and repair. Holoenzyme degrades any linearized DNA that is unable to undergo homologous recombination. In the holoenzyme this subunit has ssDNA-dependent ATPase and 5'-3' helicase activity. When added to pre-assembled RecBC greatly stimulates nuclease activity and augments holoenzyme processivity. Negatively regulates the RecA-loading ability of RecBCD.</text>
</comment>
<evidence type="ECO:0000256" key="3">
    <source>
        <dbReference type="ARBA" id="ARBA00022763"/>
    </source>
</evidence>
<protein>
    <recommendedName>
        <fullName evidence="11">RecBCD enzyme subunit RecD</fullName>
        <ecNumber evidence="11">5.6.2.3</ecNumber>
    </recommendedName>
    <alternativeName>
        <fullName evidence="11">DNA 5'-3' helicase subunit RecD</fullName>
    </alternativeName>
    <alternativeName>
        <fullName evidence="11">Exonuclease V subunit RecD</fullName>
        <shortName evidence="11">ExoV subunit RecD</shortName>
    </alternativeName>
    <alternativeName>
        <fullName evidence="11">Helicase/nuclease RecBCD subunit RecD</fullName>
    </alternativeName>
</protein>
<organism evidence="13 14">
    <name type="scientific">Shewanella sedimentimangrovi</name>
    <dbReference type="NCBI Taxonomy" id="2814293"/>
    <lineage>
        <taxon>Bacteria</taxon>
        <taxon>Pseudomonadati</taxon>
        <taxon>Pseudomonadota</taxon>
        <taxon>Gammaproteobacteria</taxon>
        <taxon>Alteromonadales</taxon>
        <taxon>Shewanellaceae</taxon>
        <taxon>Shewanella</taxon>
    </lineage>
</organism>
<dbReference type="NCBIfam" id="TIGR01447">
    <property type="entry name" value="recD"/>
    <property type="match status" value="1"/>
</dbReference>
<evidence type="ECO:0000313" key="13">
    <source>
        <dbReference type="EMBL" id="QSX38781.1"/>
    </source>
</evidence>
<dbReference type="RefSeq" id="WP_207381798.1">
    <property type="nucleotide sequence ID" value="NZ_CP071502.1"/>
</dbReference>
<dbReference type="InterPro" id="IPR049550">
    <property type="entry name" value="RecD_N"/>
</dbReference>
<dbReference type="Pfam" id="PF21185">
    <property type="entry name" value="RecD_N"/>
    <property type="match status" value="1"/>
</dbReference>
<evidence type="ECO:0000256" key="7">
    <source>
        <dbReference type="ARBA" id="ARBA00022840"/>
    </source>
</evidence>
<dbReference type="InterPro" id="IPR006344">
    <property type="entry name" value="RecD"/>
</dbReference>
<dbReference type="SUPFAM" id="SSF52540">
    <property type="entry name" value="P-loop containing nucleoside triphosphate hydrolases"/>
    <property type="match status" value="2"/>
</dbReference>
<keyword evidence="8 11" id="KW-0238">DNA-binding</keyword>
<keyword evidence="4 11" id="KW-0378">Hydrolase</keyword>
<keyword evidence="10 11" id="KW-0413">Isomerase</keyword>
<dbReference type="Proteomes" id="UP000663207">
    <property type="component" value="Chromosome"/>
</dbReference>
<keyword evidence="7 11" id="KW-0067">ATP-binding</keyword>
<dbReference type="EC" id="5.6.2.3" evidence="11"/>
<keyword evidence="2 11" id="KW-0547">Nucleotide-binding</keyword>
<dbReference type="Pfam" id="PF13245">
    <property type="entry name" value="AAA_19"/>
    <property type="match status" value="1"/>
</dbReference>
<keyword evidence="6 11" id="KW-0269">Exonuclease</keyword>